<evidence type="ECO:0000313" key="15">
    <source>
        <dbReference type="EMBL" id="KXA37319.1"/>
    </source>
</evidence>
<dbReference type="InterPro" id="IPR016181">
    <property type="entry name" value="Acyl_CoA_acyltransferase"/>
</dbReference>
<dbReference type="Gene3D" id="1.20.58.90">
    <property type="match status" value="1"/>
</dbReference>
<dbReference type="OMA" id="YNFLGIM"/>
<reference evidence="16 20" key="3">
    <citation type="submission" date="2019-07" db="EMBL/GenBank/DDBJ databases">
        <title>Comparative genome analysis of staphylococcus lugdunensis shows clonal complex-dependent diversity of the putative virulence factor, ess/type vii locus.</title>
        <authorList>
            <person name="Lebeurre J."/>
            <person name="Dahyot S."/>
            <person name="Diene S."/>
            <person name="Paulay A."/>
            <person name="Aubourg M."/>
            <person name="Argemi X."/>
            <person name="Giard J.-C."/>
            <person name="Tournier I."/>
            <person name="Francois P."/>
            <person name="Pestel-Caron M."/>
        </authorList>
    </citation>
    <scope>NUCLEOTIDE SEQUENCE [LARGE SCALE GENOMIC DNA]</scope>
    <source>
        <strain evidence="16 20">SL13</strain>
    </source>
</reference>
<evidence type="ECO:0000256" key="14">
    <source>
        <dbReference type="SAM" id="Coils"/>
    </source>
</evidence>
<dbReference type="EMBL" id="LRQI01000077">
    <property type="protein sequence ID" value="KXA37319.1"/>
    <property type="molecule type" value="Genomic_DNA"/>
</dbReference>
<dbReference type="Proteomes" id="UP000070063">
    <property type="component" value="Unassembled WGS sequence"/>
</dbReference>
<protein>
    <recommendedName>
        <fullName evidence="4">Aminoacyltransferase FemA</fullName>
        <ecNumber evidence="3">2.3.2.17</ecNumber>
    </recommendedName>
    <alternativeName>
        <fullName evidence="12">Factor essential for expression of methicillin resistance A</fullName>
    </alternativeName>
    <alternativeName>
        <fullName evidence="11">N-acetylmuramoyl-L-alanyl-D-glutamyl-L-lysyl-(N6-glycyl)-D-alanyl-D-alanine-diphosphoundecaprenyl-N-acetylglucosamine:glycine glycyltransferase</fullName>
    </alternativeName>
</protein>
<dbReference type="eggNOG" id="COG2348">
    <property type="taxonomic scope" value="Bacteria"/>
</dbReference>
<evidence type="ECO:0000256" key="7">
    <source>
        <dbReference type="ARBA" id="ARBA00022960"/>
    </source>
</evidence>
<keyword evidence="7" id="KW-0133">Cell shape</keyword>
<dbReference type="GO" id="GO:0071555">
    <property type="term" value="P:cell wall organization"/>
    <property type="evidence" value="ECO:0007669"/>
    <property type="project" value="UniProtKB-KW"/>
</dbReference>
<comment type="similarity">
    <text evidence="2">Belongs to the FemABX family.</text>
</comment>
<keyword evidence="14" id="KW-0175">Coiled coil</keyword>
<organism evidence="17 19">
    <name type="scientific">Staphylococcus lugdunensis</name>
    <dbReference type="NCBI Taxonomy" id="28035"/>
    <lineage>
        <taxon>Bacteria</taxon>
        <taxon>Bacillati</taxon>
        <taxon>Bacillota</taxon>
        <taxon>Bacilli</taxon>
        <taxon>Bacillales</taxon>
        <taxon>Staphylococcaceae</taxon>
        <taxon>Staphylococcus</taxon>
    </lineage>
</organism>
<accession>A0A133Q374</accession>
<dbReference type="Gene3D" id="3.40.630.30">
    <property type="match status" value="2"/>
</dbReference>
<dbReference type="PANTHER" id="PTHR36174">
    <property type="entry name" value="LIPID II:GLYCINE GLYCYLTRANSFERASE"/>
    <property type="match status" value="1"/>
</dbReference>
<reference evidence="17 19" key="2">
    <citation type="journal article" date="2019" name="Sci. Transl. Med.">
        <title>Quorum sensing between bacterial species on the skin protects against epidermal injury in atopic dermatitis.</title>
        <authorList>
            <person name="Williams M.R."/>
        </authorList>
    </citation>
    <scope>NUCLEOTIDE SEQUENCE [LARGE SCALE GENOMIC DNA]</scope>
    <source>
        <strain evidence="17 19">E7</strain>
    </source>
</reference>
<keyword evidence="5" id="KW-0963">Cytoplasm</keyword>
<evidence type="ECO:0000256" key="8">
    <source>
        <dbReference type="ARBA" id="ARBA00022984"/>
    </source>
</evidence>
<dbReference type="SUPFAM" id="SSF46589">
    <property type="entry name" value="tRNA-binding arm"/>
    <property type="match status" value="1"/>
</dbReference>
<evidence type="ECO:0000313" key="16">
    <source>
        <dbReference type="EMBL" id="QEX38928.1"/>
    </source>
</evidence>
<evidence type="ECO:0000256" key="12">
    <source>
        <dbReference type="ARBA" id="ARBA00032233"/>
    </source>
</evidence>
<reference evidence="15 18" key="1">
    <citation type="submission" date="2016-01" db="EMBL/GenBank/DDBJ databases">
        <authorList>
            <person name="Mitreva M."/>
            <person name="Pepin K.H."/>
            <person name="Mihindukulasuriya K.A."/>
            <person name="Fulton R."/>
            <person name="Fronick C."/>
            <person name="O'Laughlin M."/>
            <person name="Miner T."/>
            <person name="Herter B."/>
            <person name="Rosa B.A."/>
            <person name="Cordes M."/>
            <person name="Tomlinson C."/>
            <person name="Wollam A."/>
            <person name="Palsikar V.B."/>
            <person name="Mardis E.R."/>
            <person name="Wilson R.K."/>
        </authorList>
    </citation>
    <scope>NUCLEOTIDE SEQUENCE [LARGE SCALE GENOMIC DNA]</scope>
    <source>
        <strain evidence="15 18">MJR7738</strain>
    </source>
</reference>
<evidence type="ECO:0000256" key="4">
    <source>
        <dbReference type="ARBA" id="ARBA00016236"/>
    </source>
</evidence>
<dbReference type="PANTHER" id="PTHR36174:SF2">
    <property type="entry name" value="AMINOACYLTRANSFERASE FEMA"/>
    <property type="match status" value="1"/>
</dbReference>
<evidence type="ECO:0000256" key="9">
    <source>
        <dbReference type="ARBA" id="ARBA00023315"/>
    </source>
</evidence>
<keyword evidence="6 17" id="KW-0808">Transferase</keyword>
<dbReference type="RefSeq" id="WP_002478197.1">
    <property type="nucleotide sequence ID" value="NZ_AP021848.1"/>
</dbReference>
<evidence type="ECO:0000256" key="3">
    <source>
        <dbReference type="ARBA" id="ARBA00012466"/>
    </source>
</evidence>
<dbReference type="GO" id="GO:0005737">
    <property type="term" value="C:cytoplasm"/>
    <property type="evidence" value="ECO:0007669"/>
    <property type="project" value="UniProtKB-SubCell"/>
</dbReference>
<evidence type="ECO:0000313" key="18">
    <source>
        <dbReference type="Proteomes" id="UP000070063"/>
    </source>
</evidence>
<proteinExistence type="inferred from homology"/>
<dbReference type="GO" id="GO:0000166">
    <property type="term" value="F:nucleotide binding"/>
    <property type="evidence" value="ECO:0007669"/>
    <property type="project" value="InterPro"/>
</dbReference>
<dbReference type="EMBL" id="CP041722">
    <property type="protein sequence ID" value="QEX38928.1"/>
    <property type="molecule type" value="Genomic_DNA"/>
</dbReference>
<dbReference type="GO" id="GO:0009252">
    <property type="term" value="P:peptidoglycan biosynthetic process"/>
    <property type="evidence" value="ECO:0007669"/>
    <property type="project" value="UniProtKB-KW"/>
</dbReference>
<keyword evidence="10" id="KW-0961">Cell wall biogenesis/degradation</keyword>
<dbReference type="InterPro" id="IPR010978">
    <property type="entry name" value="tRNA-bd_arm"/>
</dbReference>
<evidence type="ECO:0000313" key="19">
    <source>
        <dbReference type="Proteomes" id="UP000293637"/>
    </source>
</evidence>
<evidence type="ECO:0000313" key="17">
    <source>
        <dbReference type="EMBL" id="TBW72189.1"/>
    </source>
</evidence>
<dbReference type="EMBL" id="SCHB01000004">
    <property type="protein sequence ID" value="TBW72189.1"/>
    <property type="molecule type" value="Genomic_DNA"/>
</dbReference>
<dbReference type="PROSITE" id="PS51191">
    <property type="entry name" value="FEMABX"/>
    <property type="match status" value="1"/>
</dbReference>
<dbReference type="Pfam" id="PF02388">
    <property type="entry name" value="FemAB"/>
    <property type="match status" value="1"/>
</dbReference>
<feature type="coiled-coil region" evidence="14">
    <location>
        <begin position="242"/>
        <end position="306"/>
    </location>
</feature>
<dbReference type="STRING" id="28035.B6N84_07105"/>
<dbReference type="AlphaFoldDB" id="A0A133Q374"/>
<evidence type="ECO:0000256" key="1">
    <source>
        <dbReference type="ARBA" id="ARBA00004496"/>
    </source>
</evidence>
<keyword evidence="20" id="KW-1185">Reference proteome</keyword>
<dbReference type="GO" id="GO:0008360">
    <property type="term" value="P:regulation of cell shape"/>
    <property type="evidence" value="ECO:0007669"/>
    <property type="project" value="UniProtKB-KW"/>
</dbReference>
<comment type="subcellular location">
    <subcellularLocation>
        <location evidence="1">Cytoplasm</location>
    </subcellularLocation>
</comment>
<dbReference type="GeneID" id="58089764"/>
<dbReference type="GO" id="GO:0016755">
    <property type="term" value="F:aminoacyltransferase activity"/>
    <property type="evidence" value="ECO:0007669"/>
    <property type="project" value="InterPro"/>
</dbReference>
<dbReference type="EC" id="2.3.2.17" evidence="3"/>
<evidence type="ECO:0000256" key="2">
    <source>
        <dbReference type="ARBA" id="ARBA00009943"/>
    </source>
</evidence>
<sequence>MKFTNLTANEFGDFTDQMPYSHFTQMTGNYNLKVAEKTETHLVGVKNNNNEVIAACLLTAVPVMKFFKYFYSNRGPVIDYANQELVHFFFNELTKYLKKYNCLYVRIDPYLPYQYRDHDGNITANAGNDWFFNKMEQLGYHHDGFTTGFDPILQIRFHSILNLKDKTAKDVLNNMDSLRKRNTKKVQKNGVKVKFLTEEELPIFRSFMEQTSESKEFSDRDDQFYYNRFKYYKDRVLVPLAYLKFDEYIEELTNERQTLEKDLGKALKDIEKRPDNKKAYNKRDNLQQQLDANQQKLNEANQLQAEHGNELPISAGFFIINPFEVVYYAGGTANKYRHFAGSYAVQWTMINYAIEHGIDRYNFYGISGNFSDDAEDAGVIRFKKGYGAEVIEYVGDFVKPINKPMYKLYSVLKRIQNKL</sequence>
<evidence type="ECO:0000256" key="5">
    <source>
        <dbReference type="ARBA" id="ARBA00022490"/>
    </source>
</evidence>
<dbReference type="Proteomes" id="UP000293637">
    <property type="component" value="Unassembled WGS sequence"/>
</dbReference>
<gene>
    <name evidence="17" type="ORF">EQ812_07890</name>
    <name evidence="16" type="ORF">FO454_08545</name>
    <name evidence="15" type="ORF">HMPREF3225_01800</name>
</gene>
<dbReference type="InterPro" id="IPR003447">
    <property type="entry name" value="FEMABX"/>
</dbReference>
<evidence type="ECO:0000256" key="10">
    <source>
        <dbReference type="ARBA" id="ARBA00023316"/>
    </source>
</evidence>
<dbReference type="SUPFAM" id="SSF55729">
    <property type="entry name" value="Acyl-CoA N-acyltransferases (Nat)"/>
    <property type="match status" value="2"/>
</dbReference>
<name>A0A133Q374_STALU</name>
<evidence type="ECO:0000256" key="11">
    <source>
        <dbReference type="ARBA" id="ARBA00030706"/>
    </source>
</evidence>
<dbReference type="Proteomes" id="UP000325462">
    <property type="component" value="Chromosome"/>
</dbReference>
<evidence type="ECO:0000256" key="6">
    <source>
        <dbReference type="ARBA" id="ARBA00022679"/>
    </source>
</evidence>
<keyword evidence="9 17" id="KW-0012">Acyltransferase</keyword>
<evidence type="ECO:0000256" key="13">
    <source>
        <dbReference type="ARBA" id="ARBA00047483"/>
    </source>
</evidence>
<comment type="catalytic activity">
    <reaction evidence="13">
        <text>beta-D-GlcNAc-(1-&gt;4)-Mur2Ac(oyl-L-Ala-D-isoglutaminyl-L-Lys-(N(6)-Gly)-D-Ala-D-Ala)-di-trans,octa-cis-undecaprenyl diphosphate + 2 glycyl-tRNA(Gly) = MurNAc-L-Ala-D-isoglutaminyl-L-Lys-(N(6)-tri-Gly)-D-Ala-D-Ala-diphospho-di-trans,octa-cis-undecaprenyl-GlcNAc + 2 tRNA(Gly) + 2 H(+)</text>
        <dbReference type="Rhea" id="RHEA:30439"/>
        <dbReference type="Rhea" id="RHEA-COMP:9664"/>
        <dbReference type="Rhea" id="RHEA-COMP:9683"/>
        <dbReference type="ChEBI" id="CHEBI:15378"/>
        <dbReference type="ChEBI" id="CHEBI:62234"/>
        <dbReference type="ChEBI" id="CHEBI:62235"/>
        <dbReference type="ChEBI" id="CHEBI:78442"/>
        <dbReference type="ChEBI" id="CHEBI:78522"/>
        <dbReference type="EC" id="2.3.2.17"/>
    </reaction>
</comment>
<keyword evidence="8" id="KW-0573">Peptidoglycan synthesis</keyword>
<dbReference type="InterPro" id="IPR050644">
    <property type="entry name" value="PG_Glycine_Bridge_Synth"/>
</dbReference>
<evidence type="ECO:0000313" key="20">
    <source>
        <dbReference type="Proteomes" id="UP000325462"/>
    </source>
</evidence>